<evidence type="ECO:0000256" key="6">
    <source>
        <dbReference type="SAM" id="MobiDB-lite"/>
    </source>
</evidence>
<dbReference type="InterPro" id="IPR011993">
    <property type="entry name" value="PH-like_dom_sf"/>
</dbReference>
<dbReference type="InterPro" id="IPR051482">
    <property type="entry name" value="Cholesterol_transport"/>
</dbReference>
<dbReference type="SMART" id="SM00568">
    <property type="entry name" value="GRAM"/>
    <property type="match status" value="1"/>
</dbReference>
<dbReference type="InterPro" id="IPR031968">
    <property type="entry name" value="VASt"/>
</dbReference>
<dbReference type="GO" id="GO:0032366">
    <property type="term" value="P:intracellular sterol transport"/>
    <property type="evidence" value="ECO:0007669"/>
    <property type="project" value="TreeGrafter"/>
</dbReference>
<dbReference type="CDD" id="cd13220">
    <property type="entry name" value="PH-GRAM_GRAMDC"/>
    <property type="match status" value="1"/>
</dbReference>
<evidence type="ECO:0000256" key="2">
    <source>
        <dbReference type="ARBA" id="ARBA00006582"/>
    </source>
</evidence>
<feature type="region of interest" description="Disordered" evidence="6">
    <location>
        <begin position="1"/>
        <end position="61"/>
    </location>
</feature>
<evidence type="ECO:0000256" key="7">
    <source>
        <dbReference type="SAM" id="Phobius"/>
    </source>
</evidence>
<protein>
    <recommendedName>
        <fullName evidence="8">VASt domain-containing protein</fullName>
    </recommendedName>
</protein>
<keyword evidence="10" id="KW-1185">Reference proteome</keyword>
<sequence length="556" mass="62095">MSLQSPFKTGPASPHTTREDANSVMSSDSGSARRLREVTGTSNQTTTSGPTDDTIVEAEGEKSPKVISYRKKLPQQPSPDRDNAMYDEEHFASTKYRLASMRRNVEFHQTFKQLDLTDRLLDDYSCAMSREILLQGRLYISGMYVCFNSNLLGWVTNLVIKMDEIVNIERKSTAGLFPNGIAIDTENNKYTFASFISRDATFDLLVTAWHLAGGPPKRLIDTSSSSTESAATANSEPKSPRIENYLMSLDGDDNTTTSDESMMSAPDTKTRKFNKTCGFSNHGPDTHAPTEPEVKPIDKEIVLFDETIDAPLGVTFAVLFDQNNTFHRQFLEDHDGSEFTEYSAFDPETNTRSYTYQKALNYSIGPKSTRCEVVETIYNLDYDSYIEVESVTRTPDVPSGNSFAVHTRYILSWGDDNSTDFRLSFYIKWTGSSWIKGMIEKSSLSGQQAAADDLLKALRKEIDQDTYVTGAADDSGATKPSADTAKESEKATAQPSRHVTTTTTTVRHELSGPLLAALTLVVLMITVLLVIEWQNYIMLRETMKLMPTEKILVMRE</sequence>
<keyword evidence="3 7" id="KW-0812">Transmembrane</keyword>
<feature type="domain" description="VASt" evidence="8">
    <location>
        <begin position="299"/>
        <end position="466"/>
    </location>
</feature>
<dbReference type="VEuPathDB" id="FungiDB:DIURU_000071"/>
<comment type="subcellular location">
    <subcellularLocation>
        <location evidence="1">Membrane</location>
        <topology evidence="1">Single-pass membrane protein</topology>
    </subcellularLocation>
</comment>
<dbReference type="GO" id="GO:0005886">
    <property type="term" value="C:plasma membrane"/>
    <property type="evidence" value="ECO:0007669"/>
    <property type="project" value="TreeGrafter"/>
</dbReference>
<feature type="compositionally biased region" description="Polar residues" evidence="6">
    <location>
        <begin position="39"/>
        <end position="51"/>
    </location>
</feature>
<evidence type="ECO:0000313" key="9">
    <source>
        <dbReference type="EMBL" id="KAA8908758.1"/>
    </source>
</evidence>
<proteinExistence type="inferred from homology"/>
<dbReference type="Proteomes" id="UP000449547">
    <property type="component" value="Unassembled WGS sequence"/>
</dbReference>
<dbReference type="OrthoDB" id="2162691at2759"/>
<evidence type="ECO:0000313" key="10">
    <source>
        <dbReference type="Proteomes" id="UP000449547"/>
    </source>
</evidence>
<evidence type="ECO:0000259" key="8">
    <source>
        <dbReference type="PROSITE" id="PS51778"/>
    </source>
</evidence>
<comment type="similarity">
    <text evidence="2">Belongs to the YSP2 family.</text>
</comment>
<dbReference type="Pfam" id="PF16016">
    <property type="entry name" value="VASt"/>
    <property type="match status" value="1"/>
</dbReference>
<comment type="caution">
    <text evidence="9">The sequence shown here is derived from an EMBL/GenBank/DDBJ whole genome shotgun (WGS) entry which is preliminary data.</text>
</comment>
<gene>
    <name evidence="9" type="ORF">DIURU_000071</name>
</gene>
<dbReference type="Gene3D" id="2.30.29.30">
    <property type="entry name" value="Pleckstrin-homology domain (PH domain)/Phosphotyrosine-binding domain (PTB)"/>
    <property type="match status" value="1"/>
</dbReference>
<dbReference type="GO" id="GO:0032541">
    <property type="term" value="C:cortical endoplasmic reticulum"/>
    <property type="evidence" value="ECO:0007669"/>
    <property type="project" value="TreeGrafter"/>
</dbReference>
<evidence type="ECO:0000256" key="1">
    <source>
        <dbReference type="ARBA" id="ARBA00004167"/>
    </source>
</evidence>
<name>A0A642V055_DIURU</name>
<feature type="compositionally biased region" description="Low complexity" evidence="6">
    <location>
        <begin position="222"/>
        <end position="236"/>
    </location>
</feature>
<evidence type="ECO:0000256" key="5">
    <source>
        <dbReference type="ARBA" id="ARBA00023136"/>
    </source>
</evidence>
<dbReference type="OMA" id="FFIADNA"/>
<dbReference type="GO" id="GO:0140268">
    <property type="term" value="C:endoplasmic reticulum-plasma membrane contact site"/>
    <property type="evidence" value="ECO:0007669"/>
    <property type="project" value="TreeGrafter"/>
</dbReference>
<keyword evidence="5 7" id="KW-0472">Membrane</keyword>
<feature type="region of interest" description="Disordered" evidence="6">
    <location>
        <begin position="469"/>
        <end position="504"/>
    </location>
</feature>
<dbReference type="PROSITE" id="PS51778">
    <property type="entry name" value="VAST"/>
    <property type="match status" value="1"/>
</dbReference>
<keyword evidence="4 7" id="KW-1133">Transmembrane helix</keyword>
<feature type="transmembrane region" description="Helical" evidence="7">
    <location>
        <begin position="510"/>
        <end position="531"/>
    </location>
</feature>
<feature type="region of interest" description="Disordered" evidence="6">
    <location>
        <begin position="219"/>
        <end position="267"/>
    </location>
</feature>
<evidence type="ECO:0000256" key="3">
    <source>
        <dbReference type="ARBA" id="ARBA00022692"/>
    </source>
</evidence>
<dbReference type="Pfam" id="PF02893">
    <property type="entry name" value="GRAM"/>
    <property type="match status" value="1"/>
</dbReference>
<evidence type="ECO:0000256" key="4">
    <source>
        <dbReference type="ARBA" id="ARBA00022989"/>
    </source>
</evidence>
<dbReference type="AlphaFoldDB" id="A0A642V055"/>
<accession>A0A642V055</accession>
<dbReference type="InterPro" id="IPR004182">
    <property type="entry name" value="GRAM"/>
</dbReference>
<dbReference type="GO" id="GO:0120015">
    <property type="term" value="F:sterol transfer activity"/>
    <property type="evidence" value="ECO:0007669"/>
    <property type="project" value="TreeGrafter"/>
</dbReference>
<reference evidence="9 10" key="1">
    <citation type="submission" date="2019-07" db="EMBL/GenBank/DDBJ databases">
        <title>Genome assembly of two rare yeast pathogens: Diutina rugosa and Trichomonascus ciferrii.</title>
        <authorList>
            <person name="Mixao V."/>
            <person name="Saus E."/>
            <person name="Hansen A."/>
            <person name="Lass-Flor C."/>
            <person name="Gabaldon T."/>
        </authorList>
    </citation>
    <scope>NUCLEOTIDE SEQUENCE [LARGE SCALE GENOMIC DNA]</scope>
    <source>
        <strain evidence="9 10">CBS 613</strain>
    </source>
</reference>
<dbReference type="GO" id="GO:0005789">
    <property type="term" value="C:endoplasmic reticulum membrane"/>
    <property type="evidence" value="ECO:0007669"/>
    <property type="project" value="TreeGrafter"/>
</dbReference>
<dbReference type="RefSeq" id="XP_034015186.1">
    <property type="nucleotide sequence ID" value="XM_034158988.1"/>
</dbReference>
<dbReference type="PANTHER" id="PTHR23319">
    <property type="entry name" value="GRAM DOMAIN CONTAINING 1B, ISOFORM E"/>
    <property type="match status" value="1"/>
</dbReference>
<dbReference type="GO" id="GO:0032934">
    <property type="term" value="F:sterol binding"/>
    <property type="evidence" value="ECO:0007669"/>
    <property type="project" value="TreeGrafter"/>
</dbReference>
<dbReference type="GO" id="GO:0005739">
    <property type="term" value="C:mitochondrion"/>
    <property type="evidence" value="ECO:0007669"/>
    <property type="project" value="TreeGrafter"/>
</dbReference>
<dbReference type="GeneID" id="54778724"/>
<dbReference type="EMBL" id="SWFT01000004">
    <property type="protein sequence ID" value="KAA8908758.1"/>
    <property type="molecule type" value="Genomic_DNA"/>
</dbReference>
<dbReference type="PANTHER" id="PTHR23319:SF4">
    <property type="entry name" value="GRAM DOMAIN CONTAINING 1B, ISOFORM E"/>
    <property type="match status" value="1"/>
</dbReference>
<organism evidence="9 10">
    <name type="scientific">Diutina rugosa</name>
    <name type="common">Yeast</name>
    <name type="synonym">Candida rugosa</name>
    <dbReference type="NCBI Taxonomy" id="5481"/>
    <lineage>
        <taxon>Eukaryota</taxon>
        <taxon>Fungi</taxon>
        <taxon>Dikarya</taxon>
        <taxon>Ascomycota</taxon>
        <taxon>Saccharomycotina</taxon>
        <taxon>Pichiomycetes</taxon>
        <taxon>Debaryomycetaceae</taxon>
        <taxon>Diutina</taxon>
    </lineage>
</organism>